<sequence length="465" mass="50277">MILAGGRGTRLWPLSRADKPKQFLPMHGEHSLFQRTVERHASIDGIGAPWVICGEGDRFQVEDALAGIGVIGATVVTEPVSRNTGPAIAAAAEALVRHDPEAVLFVLPSDHLVTPDEGYFESLHAAFAAAASGKMVTFGIVPTHPETGYGYIKAGESAGKVRRVESFVEKPPAEEAVKMLADGHYFWNAGFFAFSARALLDELASFAPEITAAAEAALDEATVGEGVIQLGERGFASAPDISIDYALFERTKNAVVAPLTCRWSDVGSWRAYWETLEKDSSGNAVRGKGLPVDSHNSLIVSNRADVVALGVEDLAIIAADDAILVCPLDRAQDVKQVVATLKTRKRNDLLDVSPTVSRPWGGYTSILNGSRFQVKHLFVTPGKRLSLQKHHHRAEHWVVVRGTAEVTIDGEVTTLSENQSIYLPLGAVHRLANPGRILLEVIEVQTGSYLGEDDIVRLQDEWGRT</sequence>
<comment type="caution">
    <text evidence="12">The sequence shown here is derived from an EMBL/GenBank/DDBJ whole genome shotgun (WGS) entry which is preliminary data.</text>
</comment>
<dbReference type="InterPro" id="IPR051161">
    <property type="entry name" value="Mannose-6P_isomerase_type2"/>
</dbReference>
<keyword evidence="3 12" id="KW-0808">Transferase</keyword>
<evidence type="ECO:0000256" key="6">
    <source>
        <dbReference type="ARBA" id="ARBA00023134"/>
    </source>
</evidence>
<dbReference type="SUPFAM" id="SSF51182">
    <property type="entry name" value="RmlC-like cupins"/>
    <property type="match status" value="1"/>
</dbReference>
<evidence type="ECO:0000259" key="11">
    <source>
        <dbReference type="Pfam" id="PF22640"/>
    </source>
</evidence>
<dbReference type="Gene3D" id="3.90.550.10">
    <property type="entry name" value="Spore Coat Polysaccharide Biosynthesis Protein SpsA, Chain A"/>
    <property type="match status" value="1"/>
</dbReference>
<keyword evidence="6" id="KW-0342">GTP-binding</keyword>
<dbReference type="GO" id="GO:0005525">
    <property type="term" value="F:GTP binding"/>
    <property type="evidence" value="ECO:0007669"/>
    <property type="project" value="UniProtKB-KW"/>
</dbReference>
<dbReference type="GO" id="GO:0000271">
    <property type="term" value="P:polysaccharide biosynthetic process"/>
    <property type="evidence" value="ECO:0007669"/>
    <property type="project" value="InterPro"/>
</dbReference>
<proteinExistence type="inferred from homology"/>
<gene>
    <name evidence="12" type="ORF">JCR33_21675</name>
</gene>
<dbReference type="InterPro" id="IPR014710">
    <property type="entry name" value="RmlC-like_jellyroll"/>
</dbReference>
<evidence type="ECO:0000256" key="5">
    <source>
        <dbReference type="ARBA" id="ARBA00022741"/>
    </source>
</evidence>
<dbReference type="CDD" id="cd02213">
    <property type="entry name" value="cupin_PMI_typeII_C"/>
    <property type="match status" value="1"/>
</dbReference>
<dbReference type="EC" id="2.7.7.13" evidence="2"/>
<comment type="catalytic activity">
    <reaction evidence="7">
        <text>alpha-D-mannose 1-phosphate + GTP + H(+) = GDP-alpha-D-mannose + diphosphate</text>
        <dbReference type="Rhea" id="RHEA:15229"/>
        <dbReference type="ChEBI" id="CHEBI:15378"/>
        <dbReference type="ChEBI" id="CHEBI:33019"/>
        <dbReference type="ChEBI" id="CHEBI:37565"/>
        <dbReference type="ChEBI" id="CHEBI:57527"/>
        <dbReference type="ChEBI" id="CHEBI:58409"/>
        <dbReference type="EC" id="2.7.7.13"/>
    </reaction>
</comment>
<keyword evidence="4 12" id="KW-0548">Nucleotidyltransferase</keyword>
<dbReference type="AlphaFoldDB" id="A0A934IKH6"/>
<dbReference type="InterPro" id="IPR006375">
    <property type="entry name" value="Man1P_GuaTrfase/Man6P_Isoase"/>
</dbReference>
<evidence type="ECO:0000256" key="3">
    <source>
        <dbReference type="ARBA" id="ARBA00022679"/>
    </source>
</evidence>
<dbReference type="FunFam" id="3.90.550.10:FF:000046">
    <property type="entry name" value="Mannose-1-phosphate guanylyltransferase (GDP)"/>
    <property type="match status" value="1"/>
</dbReference>
<evidence type="ECO:0000256" key="8">
    <source>
        <dbReference type="RuleBase" id="RU004190"/>
    </source>
</evidence>
<dbReference type="InterPro" id="IPR001538">
    <property type="entry name" value="Man6P_isomerase-2_C"/>
</dbReference>
<dbReference type="InterPro" id="IPR011051">
    <property type="entry name" value="RmlC_Cupin_sf"/>
</dbReference>
<evidence type="ECO:0000259" key="10">
    <source>
        <dbReference type="Pfam" id="PF01050"/>
    </source>
</evidence>
<dbReference type="InterPro" id="IPR029044">
    <property type="entry name" value="Nucleotide-diphossugar_trans"/>
</dbReference>
<dbReference type="Pfam" id="PF22640">
    <property type="entry name" value="ManC_GMP_beta-helix"/>
    <property type="match status" value="1"/>
</dbReference>
<dbReference type="PANTHER" id="PTHR46390">
    <property type="entry name" value="MANNOSE-1-PHOSPHATE GUANYLYLTRANSFERASE"/>
    <property type="match status" value="1"/>
</dbReference>
<dbReference type="GO" id="GO:0016853">
    <property type="term" value="F:isomerase activity"/>
    <property type="evidence" value="ECO:0007669"/>
    <property type="project" value="UniProtKB-KW"/>
</dbReference>
<dbReference type="CDD" id="cd02509">
    <property type="entry name" value="GDP-M1P_Guanylyltransferase"/>
    <property type="match status" value="1"/>
</dbReference>
<evidence type="ECO:0000313" key="12">
    <source>
        <dbReference type="EMBL" id="MBJ3778324.1"/>
    </source>
</evidence>
<comment type="similarity">
    <text evidence="1 8">Belongs to the mannose-6-phosphate isomerase type 2 family.</text>
</comment>
<evidence type="ECO:0000256" key="1">
    <source>
        <dbReference type="ARBA" id="ARBA00006115"/>
    </source>
</evidence>
<feature type="domain" description="MannoseP isomerase/GMP-like beta-helix" evidence="11">
    <location>
        <begin position="291"/>
        <end position="341"/>
    </location>
</feature>
<evidence type="ECO:0000256" key="7">
    <source>
        <dbReference type="ARBA" id="ARBA00047343"/>
    </source>
</evidence>
<accession>A0A934IKH6</accession>
<dbReference type="Pfam" id="PF01050">
    <property type="entry name" value="MannoseP_isomer"/>
    <property type="match status" value="1"/>
</dbReference>
<keyword evidence="5" id="KW-0547">Nucleotide-binding</keyword>
<name>A0A934IKH6_9HYPH</name>
<dbReference type="PANTHER" id="PTHR46390:SF1">
    <property type="entry name" value="MANNOSE-1-PHOSPHATE GUANYLYLTRANSFERASE"/>
    <property type="match status" value="1"/>
</dbReference>
<dbReference type="GO" id="GO:0009298">
    <property type="term" value="P:GDP-mannose biosynthetic process"/>
    <property type="evidence" value="ECO:0007669"/>
    <property type="project" value="TreeGrafter"/>
</dbReference>
<evidence type="ECO:0000256" key="2">
    <source>
        <dbReference type="ARBA" id="ARBA00012387"/>
    </source>
</evidence>
<dbReference type="InterPro" id="IPR049577">
    <property type="entry name" value="GMPP_N"/>
</dbReference>
<dbReference type="EMBL" id="JAEKJA010000026">
    <property type="protein sequence ID" value="MBJ3778324.1"/>
    <property type="molecule type" value="Genomic_DNA"/>
</dbReference>
<organism evidence="12 13">
    <name type="scientific">Acuticoccus mangrovi</name>
    <dbReference type="NCBI Taxonomy" id="2796142"/>
    <lineage>
        <taxon>Bacteria</taxon>
        <taxon>Pseudomonadati</taxon>
        <taxon>Pseudomonadota</taxon>
        <taxon>Alphaproteobacteria</taxon>
        <taxon>Hyphomicrobiales</taxon>
        <taxon>Amorphaceae</taxon>
        <taxon>Acuticoccus</taxon>
    </lineage>
</organism>
<feature type="domain" description="Nucleotidyl transferase" evidence="9">
    <location>
        <begin position="1"/>
        <end position="279"/>
    </location>
</feature>
<reference evidence="12" key="1">
    <citation type="submission" date="2020-12" db="EMBL/GenBank/DDBJ databases">
        <title>Bacterial taxonomy.</title>
        <authorList>
            <person name="Pan X."/>
        </authorList>
    </citation>
    <scope>NUCLEOTIDE SEQUENCE</scope>
    <source>
        <strain evidence="12">B2012</strain>
    </source>
</reference>
<dbReference type="SUPFAM" id="SSF53448">
    <property type="entry name" value="Nucleotide-diphospho-sugar transferases"/>
    <property type="match status" value="1"/>
</dbReference>
<keyword evidence="13" id="KW-1185">Reference proteome</keyword>
<evidence type="ECO:0000313" key="13">
    <source>
        <dbReference type="Proteomes" id="UP000609531"/>
    </source>
</evidence>
<evidence type="ECO:0000256" key="4">
    <source>
        <dbReference type="ARBA" id="ARBA00022695"/>
    </source>
</evidence>
<protein>
    <recommendedName>
        <fullName evidence="2">mannose-1-phosphate guanylyltransferase</fullName>
        <ecNumber evidence="2">2.7.7.13</ecNumber>
    </recommendedName>
</protein>
<dbReference type="NCBIfam" id="TIGR01479">
    <property type="entry name" value="GMP_PMI"/>
    <property type="match status" value="1"/>
</dbReference>
<feature type="domain" description="Mannose-6-phosphate isomerase type II C-terminal" evidence="10">
    <location>
        <begin position="351"/>
        <end position="460"/>
    </location>
</feature>
<dbReference type="InterPro" id="IPR005835">
    <property type="entry name" value="NTP_transferase_dom"/>
</dbReference>
<keyword evidence="12" id="KW-0413">Isomerase</keyword>
<dbReference type="InterPro" id="IPR054566">
    <property type="entry name" value="ManC/GMP-like_b-helix"/>
</dbReference>
<dbReference type="Pfam" id="PF00483">
    <property type="entry name" value="NTP_transferase"/>
    <property type="match status" value="1"/>
</dbReference>
<dbReference type="GO" id="GO:0004475">
    <property type="term" value="F:mannose-1-phosphate guanylyltransferase (GTP) activity"/>
    <property type="evidence" value="ECO:0007669"/>
    <property type="project" value="UniProtKB-EC"/>
</dbReference>
<evidence type="ECO:0000259" key="9">
    <source>
        <dbReference type="Pfam" id="PF00483"/>
    </source>
</evidence>
<dbReference type="Proteomes" id="UP000609531">
    <property type="component" value="Unassembled WGS sequence"/>
</dbReference>
<dbReference type="Gene3D" id="2.60.120.10">
    <property type="entry name" value="Jelly Rolls"/>
    <property type="match status" value="1"/>
</dbReference>
<dbReference type="FunFam" id="2.60.120.10:FF:000032">
    <property type="entry name" value="Mannose-1-phosphate guanylyltransferase/mannose-6-phosphate isomerase"/>
    <property type="match status" value="1"/>
</dbReference>